<proteinExistence type="predicted"/>
<protein>
    <recommendedName>
        <fullName evidence="3">AB hydrolase-1 domain-containing protein</fullName>
    </recommendedName>
</protein>
<accession>A0AAD5UD22</accession>
<dbReference type="EMBL" id="JADGKB010000090">
    <property type="protein sequence ID" value="KAJ3254215.1"/>
    <property type="molecule type" value="Genomic_DNA"/>
</dbReference>
<dbReference type="InterPro" id="IPR024499">
    <property type="entry name" value="Mbeg1-like"/>
</dbReference>
<evidence type="ECO:0000313" key="2">
    <source>
        <dbReference type="Proteomes" id="UP001210925"/>
    </source>
</evidence>
<dbReference type="Proteomes" id="UP001210925">
    <property type="component" value="Unassembled WGS sequence"/>
</dbReference>
<name>A0AAD5UD22_9FUNG</name>
<comment type="caution">
    <text evidence="1">The sequence shown here is derived from an EMBL/GenBank/DDBJ whole genome shotgun (WGS) entry which is preliminary data.</text>
</comment>
<evidence type="ECO:0000313" key="1">
    <source>
        <dbReference type="EMBL" id="KAJ3254215.1"/>
    </source>
</evidence>
<sequence>MILIYVHGFMGSKDSFGNLPALIQRELPSTTIGHFEYDTEGNNEESVKLLAEHLNKQTDDMVLLCHSMGGPLAIDASKLYRPTGSSKIKMILAFDSPFFGLSPTVTSHGFQKANEHVEKVTSVLSSLWGSNESVAKSNESIAKSPTEPTRKSSGWLALGAAAIIAGAAAYSHPTVKENVDRHASKAFDKMKFLTPLLKVTDMSGRFEYIQSTDIAFHGCFLELPDESRFCNPCPAKYDHLFSVHRMTGKDVIDAHMGFFTDKDPEALLRLTVSTVNRINKVL</sequence>
<dbReference type="AlphaFoldDB" id="A0AAD5UD22"/>
<dbReference type="SUPFAM" id="SSF53474">
    <property type="entry name" value="alpha/beta-Hydrolases"/>
    <property type="match status" value="1"/>
</dbReference>
<dbReference type="PANTHER" id="PTHR47842">
    <property type="entry name" value="EXPRESSED PROTEIN"/>
    <property type="match status" value="1"/>
</dbReference>
<reference evidence="1" key="1">
    <citation type="submission" date="2020-05" db="EMBL/GenBank/DDBJ databases">
        <title>Phylogenomic resolution of chytrid fungi.</title>
        <authorList>
            <person name="Stajich J.E."/>
            <person name="Amses K."/>
            <person name="Simmons R."/>
            <person name="Seto K."/>
            <person name="Myers J."/>
            <person name="Bonds A."/>
            <person name="Quandt C.A."/>
            <person name="Barry K."/>
            <person name="Liu P."/>
            <person name="Grigoriev I."/>
            <person name="Longcore J.E."/>
            <person name="James T.Y."/>
        </authorList>
    </citation>
    <scope>NUCLEOTIDE SEQUENCE</scope>
    <source>
        <strain evidence="1">PLAUS21</strain>
    </source>
</reference>
<gene>
    <name evidence="1" type="ORF">HK103_007460</name>
</gene>
<dbReference type="Gene3D" id="3.40.50.1820">
    <property type="entry name" value="alpha/beta hydrolase"/>
    <property type="match status" value="1"/>
</dbReference>
<dbReference type="Pfam" id="PF11187">
    <property type="entry name" value="Mbeg1-like"/>
    <property type="match status" value="1"/>
</dbReference>
<dbReference type="PANTHER" id="PTHR47842:SF1">
    <property type="entry name" value="DUF676 DOMAIN-CONTAINING PROTEIN"/>
    <property type="match status" value="1"/>
</dbReference>
<evidence type="ECO:0008006" key="3">
    <source>
        <dbReference type="Google" id="ProtNLM"/>
    </source>
</evidence>
<keyword evidence="2" id="KW-1185">Reference proteome</keyword>
<organism evidence="1 2">
    <name type="scientific">Boothiomyces macroporosus</name>
    <dbReference type="NCBI Taxonomy" id="261099"/>
    <lineage>
        <taxon>Eukaryota</taxon>
        <taxon>Fungi</taxon>
        <taxon>Fungi incertae sedis</taxon>
        <taxon>Chytridiomycota</taxon>
        <taxon>Chytridiomycota incertae sedis</taxon>
        <taxon>Chytridiomycetes</taxon>
        <taxon>Rhizophydiales</taxon>
        <taxon>Terramycetaceae</taxon>
        <taxon>Boothiomyces</taxon>
    </lineage>
</organism>
<dbReference type="InterPro" id="IPR029058">
    <property type="entry name" value="AB_hydrolase_fold"/>
</dbReference>